<dbReference type="PaxDb" id="4081-Solyc05g012760.1.1"/>
<accession>A0A3Q7GCL8</accession>
<dbReference type="AlphaFoldDB" id="A0A3Q7GCL8"/>
<name>A0A3Q7GCL8_SOLLC</name>
<dbReference type="InParanoid" id="A0A3Q7GCL8"/>
<proteinExistence type="predicted"/>
<reference evidence="1" key="2">
    <citation type="submission" date="2019-01" db="UniProtKB">
        <authorList>
            <consortium name="EnsemblPlants"/>
        </authorList>
    </citation>
    <scope>IDENTIFICATION</scope>
    <source>
        <strain evidence="1">cv. Heinz 1706</strain>
    </source>
</reference>
<protein>
    <submittedName>
        <fullName evidence="1">Uncharacterized protein</fullName>
    </submittedName>
</protein>
<keyword evidence="2" id="KW-1185">Reference proteome</keyword>
<dbReference type="EnsemblPlants" id="Solyc05g012760.2.1">
    <property type="protein sequence ID" value="Solyc05g012760.2.1"/>
    <property type="gene ID" value="Solyc05g012760.2"/>
</dbReference>
<reference evidence="1" key="1">
    <citation type="journal article" date="2012" name="Nature">
        <title>The tomato genome sequence provides insights into fleshy fruit evolution.</title>
        <authorList>
            <consortium name="Tomato Genome Consortium"/>
        </authorList>
    </citation>
    <scope>NUCLEOTIDE SEQUENCE [LARGE SCALE GENOMIC DNA]</scope>
    <source>
        <strain evidence="1">cv. Heinz 1706</strain>
    </source>
</reference>
<dbReference type="Gramene" id="Solyc05g012760.2.1">
    <property type="protein sequence ID" value="Solyc05g012760.2.1"/>
    <property type="gene ID" value="Solyc05g012760.2"/>
</dbReference>
<evidence type="ECO:0000313" key="1">
    <source>
        <dbReference type="EnsemblPlants" id="Solyc05g012760.2.1"/>
    </source>
</evidence>
<dbReference type="Proteomes" id="UP000004994">
    <property type="component" value="Chromosome 5"/>
</dbReference>
<organism evidence="1">
    <name type="scientific">Solanum lycopersicum</name>
    <name type="common">Tomato</name>
    <name type="synonym">Lycopersicon esculentum</name>
    <dbReference type="NCBI Taxonomy" id="4081"/>
    <lineage>
        <taxon>Eukaryota</taxon>
        <taxon>Viridiplantae</taxon>
        <taxon>Streptophyta</taxon>
        <taxon>Embryophyta</taxon>
        <taxon>Tracheophyta</taxon>
        <taxon>Spermatophyta</taxon>
        <taxon>Magnoliopsida</taxon>
        <taxon>eudicotyledons</taxon>
        <taxon>Gunneridae</taxon>
        <taxon>Pentapetalae</taxon>
        <taxon>asterids</taxon>
        <taxon>lamiids</taxon>
        <taxon>Solanales</taxon>
        <taxon>Solanaceae</taxon>
        <taxon>Solanoideae</taxon>
        <taxon>Solaneae</taxon>
        <taxon>Solanum</taxon>
        <taxon>Solanum subgen. Lycopersicon</taxon>
    </lineage>
</organism>
<sequence>MSSKQGGICSICRDLLNTKCSRLGKASSETFHSKKEVSCSFKDLRRWKCSLVTFHTLELMETCSSLSTTSSGRVETSSTLVMQPLYSVNFLRLGGSHIQDKTEDIINLSYQVLPFQFQTLFFVFWSIFGG</sequence>
<evidence type="ECO:0000313" key="2">
    <source>
        <dbReference type="Proteomes" id="UP000004994"/>
    </source>
</evidence>